<dbReference type="Proteomes" id="UP000256964">
    <property type="component" value="Unassembled WGS sequence"/>
</dbReference>
<accession>A0A371D711</accession>
<sequence>MDVDLPPSYGLTSPNSPAPLYSERPSTSERILQTERHPTGLAPAAQAQKHLYKSDHLEVRLHPPHWGLTLPAYGLGGTVDGLITFRKQCSHIVELSVSLQGVINTSASQHATVAVPGVSRNVFLKKKIVLFAAPQGQSATLTGEYPFALQFPHYIDGARDSLPPSYTVYQPGISTEIFYTFRVDICRKGLRRHEKLATQVLYLPKSRPSLPPVEDMPSTRMDSLADPRWRTVELSPTWPGRTEAAQQREDIPTISFTMPSGRCYASGEMIPVSMRIHCPRSPALARMLSHNAHLSIVKRQKTWISLGAQISIRESLLSRADVYLADESQEGTAYLRLEVQAGEAGRECSWRIKDCVAVEHVIRLVILPPSHLKDFPVFKHEVPVTLTTDHYGSLQSEMLALGGVPFPALGLNDVHRYLRAQR</sequence>
<dbReference type="OrthoDB" id="2586076at2759"/>
<proteinExistence type="predicted"/>
<feature type="region of interest" description="Disordered" evidence="1">
    <location>
        <begin position="1"/>
        <end position="29"/>
    </location>
</feature>
<name>A0A371D711_9APHY</name>
<evidence type="ECO:0000313" key="3">
    <source>
        <dbReference type="Proteomes" id="UP000256964"/>
    </source>
</evidence>
<reference evidence="2 3" key="1">
    <citation type="journal article" date="2018" name="Biotechnol. Biofuels">
        <title>Integrative visual omics of the white-rot fungus Polyporus brumalis exposes the biotechnological potential of its oxidative enzymes for delignifying raw plant biomass.</title>
        <authorList>
            <person name="Miyauchi S."/>
            <person name="Rancon A."/>
            <person name="Drula E."/>
            <person name="Hage H."/>
            <person name="Chaduli D."/>
            <person name="Favel A."/>
            <person name="Grisel S."/>
            <person name="Henrissat B."/>
            <person name="Herpoel-Gimbert I."/>
            <person name="Ruiz-Duenas F.J."/>
            <person name="Chevret D."/>
            <person name="Hainaut M."/>
            <person name="Lin J."/>
            <person name="Wang M."/>
            <person name="Pangilinan J."/>
            <person name="Lipzen A."/>
            <person name="Lesage-Meessen L."/>
            <person name="Navarro D."/>
            <person name="Riley R."/>
            <person name="Grigoriev I.V."/>
            <person name="Zhou S."/>
            <person name="Raouche S."/>
            <person name="Rosso M.N."/>
        </authorList>
    </citation>
    <scope>NUCLEOTIDE SEQUENCE [LARGE SCALE GENOMIC DNA]</scope>
    <source>
        <strain evidence="2 3">BRFM 1820</strain>
    </source>
</reference>
<keyword evidence="3" id="KW-1185">Reference proteome</keyword>
<organism evidence="2 3">
    <name type="scientific">Lentinus brumalis</name>
    <dbReference type="NCBI Taxonomy" id="2498619"/>
    <lineage>
        <taxon>Eukaryota</taxon>
        <taxon>Fungi</taxon>
        <taxon>Dikarya</taxon>
        <taxon>Basidiomycota</taxon>
        <taxon>Agaricomycotina</taxon>
        <taxon>Agaricomycetes</taxon>
        <taxon>Polyporales</taxon>
        <taxon>Polyporaceae</taxon>
        <taxon>Lentinus</taxon>
    </lineage>
</organism>
<dbReference type="EMBL" id="KZ857412">
    <property type="protein sequence ID" value="RDX48292.1"/>
    <property type="molecule type" value="Genomic_DNA"/>
</dbReference>
<protein>
    <recommendedName>
        <fullName evidence="4">Arrestin-like N-terminal domain-containing protein</fullName>
    </recommendedName>
</protein>
<evidence type="ECO:0000313" key="2">
    <source>
        <dbReference type="EMBL" id="RDX48292.1"/>
    </source>
</evidence>
<evidence type="ECO:0008006" key="4">
    <source>
        <dbReference type="Google" id="ProtNLM"/>
    </source>
</evidence>
<gene>
    <name evidence="2" type="ORF">OH76DRAFT_1352645</name>
</gene>
<evidence type="ECO:0000256" key="1">
    <source>
        <dbReference type="SAM" id="MobiDB-lite"/>
    </source>
</evidence>
<dbReference type="STRING" id="139420.A0A371D711"/>
<dbReference type="AlphaFoldDB" id="A0A371D711"/>